<dbReference type="AlphaFoldDB" id="A0AAV9M0E9"/>
<dbReference type="Proteomes" id="UP001311915">
    <property type="component" value="Unassembled WGS sequence"/>
</dbReference>
<keyword evidence="2" id="KW-1185">Reference proteome</keyword>
<dbReference type="Gene3D" id="3.60.10.10">
    <property type="entry name" value="Endonuclease/exonuclease/phosphatase"/>
    <property type="match status" value="1"/>
</dbReference>
<accession>A0AAV9M0E9</accession>
<organism evidence="1 2">
    <name type="scientific">Solanum pinnatisectum</name>
    <name type="common">tansyleaf nightshade</name>
    <dbReference type="NCBI Taxonomy" id="50273"/>
    <lineage>
        <taxon>Eukaryota</taxon>
        <taxon>Viridiplantae</taxon>
        <taxon>Streptophyta</taxon>
        <taxon>Embryophyta</taxon>
        <taxon>Tracheophyta</taxon>
        <taxon>Spermatophyta</taxon>
        <taxon>Magnoliopsida</taxon>
        <taxon>eudicotyledons</taxon>
        <taxon>Gunneridae</taxon>
        <taxon>Pentapetalae</taxon>
        <taxon>asterids</taxon>
        <taxon>lamiids</taxon>
        <taxon>Solanales</taxon>
        <taxon>Solanaceae</taxon>
        <taxon>Solanoideae</taxon>
        <taxon>Solaneae</taxon>
        <taxon>Solanum</taxon>
    </lineage>
</organism>
<dbReference type="SUPFAM" id="SSF56219">
    <property type="entry name" value="DNase I-like"/>
    <property type="match status" value="1"/>
</dbReference>
<comment type="caution">
    <text evidence="1">The sequence shown here is derived from an EMBL/GenBank/DDBJ whole genome shotgun (WGS) entry which is preliminary data.</text>
</comment>
<evidence type="ECO:0000313" key="2">
    <source>
        <dbReference type="Proteomes" id="UP001311915"/>
    </source>
</evidence>
<gene>
    <name evidence="1" type="ORF">R3W88_024350</name>
</gene>
<name>A0AAV9M0E9_9SOLN</name>
<dbReference type="InterPro" id="IPR036691">
    <property type="entry name" value="Endo/exonu/phosph_ase_sf"/>
</dbReference>
<evidence type="ECO:0000313" key="1">
    <source>
        <dbReference type="EMBL" id="KAK4731362.1"/>
    </source>
</evidence>
<protein>
    <recommendedName>
        <fullName evidence="3">Endonuclease/exonuclease/phosphatase domain-containing protein</fullName>
    </recommendedName>
</protein>
<proteinExistence type="predicted"/>
<reference evidence="1 2" key="1">
    <citation type="submission" date="2023-10" db="EMBL/GenBank/DDBJ databases">
        <title>Genome-Wide Identification Analysis in wild type Solanum Pinnatisectum Reveals Some Genes Defensing Phytophthora Infestans.</title>
        <authorList>
            <person name="Sun C."/>
        </authorList>
    </citation>
    <scope>NUCLEOTIDE SEQUENCE [LARGE SCALE GENOMIC DNA]</scope>
    <source>
        <strain evidence="1">LQN</strain>
        <tissue evidence="1">Leaf</tissue>
    </source>
</reference>
<evidence type="ECO:0008006" key="3">
    <source>
        <dbReference type="Google" id="ProtNLM"/>
    </source>
</evidence>
<dbReference type="EMBL" id="JAWPEI010000003">
    <property type="protein sequence ID" value="KAK4731362.1"/>
    <property type="molecule type" value="Genomic_DNA"/>
</dbReference>
<dbReference type="PANTHER" id="PTHR33710">
    <property type="entry name" value="BNAC02G09200D PROTEIN"/>
    <property type="match status" value="1"/>
</dbReference>
<sequence length="120" mass="14095">MGDYNTIHRGEDIMVGSPVQDAEIRDFDEYLRDTSMPILKHTSREYTWTNGHIYNRTDCALVNTRWMLTMPDMELQIIDPGCSDHSPFSINFFQQVELRSIPFNFLNHLAKHVKFQDTVK</sequence>
<dbReference type="PANTHER" id="PTHR33710:SF65">
    <property type="entry name" value="ENDONUCLEASE_EXONUCLEASE_PHOSPHATASE"/>
    <property type="match status" value="1"/>
</dbReference>